<dbReference type="Proteomes" id="UP000612362">
    <property type="component" value="Unassembled WGS sequence"/>
</dbReference>
<dbReference type="GO" id="GO:0008270">
    <property type="term" value="F:zinc ion binding"/>
    <property type="evidence" value="ECO:0007669"/>
    <property type="project" value="InterPro"/>
</dbReference>
<evidence type="ECO:0000256" key="2">
    <source>
        <dbReference type="ARBA" id="ARBA00022833"/>
    </source>
</evidence>
<comment type="caution">
    <text evidence="5">The sequence shown here is derived from an EMBL/GenBank/DDBJ whole genome shotgun (WGS) entry which is preliminary data.</text>
</comment>
<dbReference type="PROSITE" id="PS00059">
    <property type="entry name" value="ADH_ZINC"/>
    <property type="match status" value="1"/>
</dbReference>
<keyword evidence="6" id="KW-1185">Reference proteome</keyword>
<evidence type="ECO:0000313" key="5">
    <source>
        <dbReference type="EMBL" id="GHO42515.1"/>
    </source>
</evidence>
<evidence type="ECO:0000259" key="4">
    <source>
        <dbReference type="Pfam" id="PF08240"/>
    </source>
</evidence>
<keyword evidence="1" id="KW-0479">Metal-binding</keyword>
<dbReference type="PANTHER" id="PTHR43401:SF2">
    <property type="entry name" value="L-THREONINE 3-DEHYDROGENASE"/>
    <property type="match status" value="1"/>
</dbReference>
<dbReference type="Gene3D" id="3.40.50.720">
    <property type="entry name" value="NAD(P)-binding Rossmann-like Domain"/>
    <property type="match status" value="1"/>
</dbReference>
<dbReference type="AlphaFoldDB" id="A0A8J3MRQ6"/>
<dbReference type="InterPro" id="IPR050129">
    <property type="entry name" value="Zn_alcohol_dh"/>
</dbReference>
<proteinExistence type="predicted"/>
<feature type="domain" description="Alcohol dehydrogenase-like N-terminal" evidence="4">
    <location>
        <begin position="23"/>
        <end position="136"/>
    </location>
</feature>
<dbReference type="Gene3D" id="3.90.180.10">
    <property type="entry name" value="Medium-chain alcohol dehydrogenases, catalytic domain"/>
    <property type="match status" value="1"/>
</dbReference>
<protein>
    <recommendedName>
        <fullName evidence="4">Alcohol dehydrogenase-like N-terminal domain-containing protein</fullName>
    </recommendedName>
</protein>
<dbReference type="EMBL" id="BNJF01000001">
    <property type="protein sequence ID" value="GHO42515.1"/>
    <property type="molecule type" value="Genomic_DNA"/>
</dbReference>
<dbReference type="RefSeq" id="WP_220192051.1">
    <property type="nucleotide sequence ID" value="NZ_BNJF01000001.1"/>
</dbReference>
<gene>
    <name evidence="5" type="ORF">KSX_06780</name>
</gene>
<evidence type="ECO:0000256" key="1">
    <source>
        <dbReference type="ARBA" id="ARBA00022723"/>
    </source>
</evidence>
<accession>A0A8J3MRQ6</accession>
<reference evidence="5" key="1">
    <citation type="submission" date="2020-10" db="EMBL/GenBank/DDBJ databases">
        <title>Taxonomic study of unclassified bacteria belonging to the class Ktedonobacteria.</title>
        <authorList>
            <person name="Yabe S."/>
            <person name="Wang C.M."/>
            <person name="Zheng Y."/>
            <person name="Sakai Y."/>
            <person name="Cavaletti L."/>
            <person name="Monciardini P."/>
            <person name="Donadio S."/>
        </authorList>
    </citation>
    <scope>NUCLEOTIDE SEQUENCE</scope>
    <source>
        <strain evidence="5">SOSP1-1</strain>
    </source>
</reference>
<dbReference type="SUPFAM" id="SSF50129">
    <property type="entry name" value="GroES-like"/>
    <property type="match status" value="1"/>
</dbReference>
<keyword evidence="3" id="KW-0560">Oxidoreductase</keyword>
<organism evidence="5 6">
    <name type="scientific">Ktedonospora formicarum</name>
    <dbReference type="NCBI Taxonomy" id="2778364"/>
    <lineage>
        <taxon>Bacteria</taxon>
        <taxon>Bacillati</taxon>
        <taxon>Chloroflexota</taxon>
        <taxon>Ktedonobacteria</taxon>
        <taxon>Ktedonobacterales</taxon>
        <taxon>Ktedonobacteraceae</taxon>
        <taxon>Ktedonospora</taxon>
    </lineage>
</organism>
<dbReference type="InterPro" id="IPR011032">
    <property type="entry name" value="GroES-like_sf"/>
</dbReference>
<evidence type="ECO:0000256" key="3">
    <source>
        <dbReference type="ARBA" id="ARBA00023002"/>
    </source>
</evidence>
<sequence>MKAIQISAPGRVLIRELEQPQPGPGEVLIRSSTVGICGSDVEIYQGRRPQEYCRYPVIPGHEWSGEVAVLGEGVQGIQVGNKVVAEGFLACGTCANCRDGATSLCERGYDEIGFTQPAGLAQYVVVPARQIHILPDATPLDEAALLEPTAVVAQAFLQKAPRPGDVVVILGDGAISLLAVEIARLYSPSAIIVSGRHESRRPRG</sequence>
<dbReference type="GO" id="GO:0016491">
    <property type="term" value="F:oxidoreductase activity"/>
    <property type="evidence" value="ECO:0007669"/>
    <property type="project" value="UniProtKB-KW"/>
</dbReference>
<evidence type="ECO:0000313" key="6">
    <source>
        <dbReference type="Proteomes" id="UP000612362"/>
    </source>
</evidence>
<dbReference type="PANTHER" id="PTHR43401">
    <property type="entry name" value="L-THREONINE 3-DEHYDROGENASE"/>
    <property type="match status" value="1"/>
</dbReference>
<dbReference type="InterPro" id="IPR013154">
    <property type="entry name" value="ADH-like_N"/>
</dbReference>
<dbReference type="Pfam" id="PF08240">
    <property type="entry name" value="ADH_N"/>
    <property type="match status" value="1"/>
</dbReference>
<name>A0A8J3MRQ6_9CHLR</name>
<dbReference type="InterPro" id="IPR002328">
    <property type="entry name" value="ADH_Zn_CS"/>
</dbReference>
<keyword evidence="2" id="KW-0862">Zinc</keyword>